<feature type="transmembrane region" description="Helical" evidence="1">
    <location>
        <begin position="21"/>
        <end position="41"/>
    </location>
</feature>
<dbReference type="EMBL" id="MDJZ01000016">
    <property type="protein sequence ID" value="OUE24317.1"/>
    <property type="molecule type" value="Genomic_DNA"/>
</dbReference>
<gene>
    <name evidence="2" type="ORF">BFL37_10425</name>
</gene>
<organism evidence="2 3">
    <name type="scientific">Clavibacter michiganensis</name>
    <dbReference type="NCBI Taxonomy" id="28447"/>
    <lineage>
        <taxon>Bacteria</taxon>
        <taxon>Bacillati</taxon>
        <taxon>Actinomycetota</taxon>
        <taxon>Actinomycetes</taxon>
        <taxon>Micrococcales</taxon>
        <taxon>Microbacteriaceae</taxon>
        <taxon>Clavibacter</taxon>
    </lineage>
</organism>
<evidence type="ECO:0000313" key="3">
    <source>
        <dbReference type="Proteomes" id="UP000195101"/>
    </source>
</evidence>
<dbReference type="Proteomes" id="UP000195101">
    <property type="component" value="Unassembled WGS sequence"/>
</dbReference>
<protein>
    <recommendedName>
        <fullName evidence="4">Integral membrane protein</fullName>
    </recommendedName>
</protein>
<keyword evidence="1" id="KW-0472">Membrane</keyword>
<accession>A0A251YJ89</accession>
<name>A0A251YJ89_9MICO</name>
<feature type="transmembrane region" description="Helical" evidence="1">
    <location>
        <begin position="112"/>
        <end position="132"/>
    </location>
</feature>
<sequence length="148" mass="15063">MDVMSAARRAGQIEGTDAMGKAWMVMVAAVLGGHGFVGLFIEGSHLLGVLNVDIFVDVLYLLSAVVLLVAGTRQLGPGAIRATLAAFGGLFTLLGVLSILDDELGGLTPTGFTVVDDFLFFGIGLSGLALALTPSSAEPLTTGGKALN</sequence>
<comment type="caution">
    <text evidence="2">The sequence shown here is derived from an EMBL/GenBank/DDBJ whole genome shotgun (WGS) entry which is preliminary data.</text>
</comment>
<evidence type="ECO:0008006" key="4">
    <source>
        <dbReference type="Google" id="ProtNLM"/>
    </source>
</evidence>
<proteinExistence type="predicted"/>
<keyword evidence="1" id="KW-1133">Transmembrane helix</keyword>
<evidence type="ECO:0000313" key="2">
    <source>
        <dbReference type="EMBL" id="OUE24317.1"/>
    </source>
</evidence>
<feature type="transmembrane region" description="Helical" evidence="1">
    <location>
        <begin position="82"/>
        <end position="100"/>
    </location>
</feature>
<keyword evidence="1" id="KW-0812">Transmembrane</keyword>
<reference evidence="2 3" key="1">
    <citation type="submission" date="2016-08" db="EMBL/GenBank/DDBJ databases">
        <title>Genome sequence of Clavibacter michiganensis spp strain CFBP8019.</title>
        <authorList>
            <person name="Thapa S.P."/>
            <person name="Coaker G."/>
            <person name="Jacques M.-A."/>
        </authorList>
    </citation>
    <scope>NUCLEOTIDE SEQUENCE [LARGE SCALE GENOMIC DNA]</scope>
    <source>
        <strain evidence="2">CFBP8019</strain>
    </source>
</reference>
<keyword evidence="3" id="KW-1185">Reference proteome</keyword>
<evidence type="ECO:0000256" key="1">
    <source>
        <dbReference type="SAM" id="Phobius"/>
    </source>
</evidence>
<dbReference type="AlphaFoldDB" id="A0A251YJ89"/>
<feature type="transmembrane region" description="Helical" evidence="1">
    <location>
        <begin position="47"/>
        <end position="70"/>
    </location>
</feature>